<evidence type="ECO:0000313" key="1">
    <source>
        <dbReference type="EMBL" id="MFC0180705.1"/>
    </source>
</evidence>
<dbReference type="PANTHER" id="PTHR38774">
    <property type="entry name" value="CYTOPLASMIC PROTEIN-RELATED"/>
    <property type="match status" value="1"/>
</dbReference>
<gene>
    <name evidence="1" type="ORF">ACFFIT_11550</name>
</gene>
<organism evidence="1 2">
    <name type="scientific">Thorsellia kenyensis</name>
    <dbReference type="NCBI Taxonomy" id="1549888"/>
    <lineage>
        <taxon>Bacteria</taxon>
        <taxon>Pseudomonadati</taxon>
        <taxon>Pseudomonadota</taxon>
        <taxon>Gammaproteobacteria</taxon>
        <taxon>Enterobacterales</taxon>
        <taxon>Thorselliaceae</taxon>
        <taxon>Thorsellia</taxon>
    </lineage>
</organism>
<dbReference type="PANTHER" id="PTHR38774:SF1">
    <property type="entry name" value="CYTOPLASMIC PROTEIN"/>
    <property type="match status" value="1"/>
</dbReference>
<dbReference type="Pfam" id="PF06853">
    <property type="entry name" value="DUF1249"/>
    <property type="match status" value="1"/>
</dbReference>
<dbReference type="EMBL" id="JBHLXE010000108">
    <property type="protein sequence ID" value="MFC0180705.1"/>
    <property type="molecule type" value="Genomic_DNA"/>
</dbReference>
<evidence type="ECO:0000313" key="2">
    <source>
        <dbReference type="Proteomes" id="UP001589758"/>
    </source>
</evidence>
<protein>
    <submittedName>
        <fullName evidence="1">DUF1249 domain-containing protein</fullName>
    </submittedName>
</protein>
<sequence length="172" mass="20326">MFEKIIRYKPRLSTFQLLGENNFKLLLHLLPEGKEDSVIYQIGQQNFCLRYVEQTNYTSLVTLTWDTRLVDLNYVDKEDKNSQSIVFSDSENLFLSKGMKSNLLIRLYYDAKLAEVLAKNRKPYEGKYFYPNADLLQVDEKERLNLFLYEWLRACIFMGKKSSNTRHNNSAP</sequence>
<dbReference type="RefSeq" id="WP_385877831.1">
    <property type="nucleotide sequence ID" value="NZ_JBHLXE010000108.1"/>
</dbReference>
<dbReference type="InterPro" id="IPR009659">
    <property type="entry name" value="DUF1249"/>
</dbReference>
<reference evidence="1 2" key="1">
    <citation type="submission" date="2024-09" db="EMBL/GenBank/DDBJ databases">
        <authorList>
            <person name="Sun Q."/>
            <person name="Mori K."/>
        </authorList>
    </citation>
    <scope>NUCLEOTIDE SEQUENCE [LARGE SCALE GENOMIC DNA]</scope>
    <source>
        <strain evidence="1 2">CCM 8545</strain>
    </source>
</reference>
<name>A0ABV6CCJ1_9GAMM</name>
<accession>A0ABV6CCJ1</accession>
<dbReference type="Proteomes" id="UP001589758">
    <property type="component" value="Unassembled WGS sequence"/>
</dbReference>
<comment type="caution">
    <text evidence="1">The sequence shown here is derived from an EMBL/GenBank/DDBJ whole genome shotgun (WGS) entry which is preliminary data.</text>
</comment>
<keyword evidence="2" id="KW-1185">Reference proteome</keyword>
<proteinExistence type="predicted"/>